<dbReference type="GeneID" id="31013861"/>
<dbReference type="Proteomes" id="UP000183809">
    <property type="component" value="Unassembled WGS sequence"/>
</dbReference>
<dbReference type="Gene3D" id="3.30.1370.50">
    <property type="entry name" value="R3H-like domain"/>
    <property type="match status" value="1"/>
</dbReference>
<dbReference type="SUPFAM" id="SSF82708">
    <property type="entry name" value="R3H domain"/>
    <property type="match status" value="1"/>
</dbReference>
<evidence type="ECO:0000256" key="1">
    <source>
        <dbReference type="SAM" id="MobiDB-lite"/>
    </source>
</evidence>
<reference evidence="3 4" key="1">
    <citation type="submission" date="2016-10" db="EMBL/GenBank/DDBJ databases">
        <title>Proteomics and genomics reveal pathogen-plant mechanisms compatible with a hemibiotrophic lifestyle of Diplodia corticola.</title>
        <authorList>
            <person name="Fernandes I."/>
            <person name="De Jonge R."/>
            <person name="Van De Peer Y."/>
            <person name="Devreese B."/>
            <person name="Alves A."/>
            <person name="Esteves A.C."/>
        </authorList>
    </citation>
    <scope>NUCLEOTIDE SEQUENCE [LARGE SCALE GENOMIC DNA]</scope>
    <source>
        <strain evidence="3 4">CBS 112549</strain>
    </source>
</reference>
<dbReference type="RefSeq" id="XP_020130032.1">
    <property type="nucleotide sequence ID" value="XM_020273600.1"/>
</dbReference>
<comment type="caution">
    <text evidence="3">The sequence shown here is derived from an EMBL/GenBank/DDBJ whole genome shotgun (WGS) entry which is preliminary data.</text>
</comment>
<dbReference type="Pfam" id="PF01424">
    <property type="entry name" value="R3H"/>
    <property type="match status" value="1"/>
</dbReference>
<dbReference type="GO" id="GO:0003676">
    <property type="term" value="F:nucleic acid binding"/>
    <property type="evidence" value="ECO:0007669"/>
    <property type="project" value="UniProtKB-UniRule"/>
</dbReference>
<name>A0A1J9S172_9PEZI</name>
<accession>A0A1J9S172</accession>
<evidence type="ECO:0000313" key="3">
    <source>
        <dbReference type="EMBL" id="OJD33772.1"/>
    </source>
</evidence>
<evidence type="ECO:0000313" key="4">
    <source>
        <dbReference type="Proteomes" id="UP000183809"/>
    </source>
</evidence>
<dbReference type="InterPro" id="IPR036867">
    <property type="entry name" value="R3H_dom_sf"/>
</dbReference>
<dbReference type="EMBL" id="MNUE01000027">
    <property type="protein sequence ID" value="OJD33772.1"/>
    <property type="molecule type" value="Genomic_DNA"/>
</dbReference>
<evidence type="ECO:0000259" key="2">
    <source>
        <dbReference type="PROSITE" id="PS51061"/>
    </source>
</evidence>
<dbReference type="OrthoDB" id="3787379at2759"/>
<dbReference type="AlphaFoldDB" id="A0A1J9S172"/>
<proteinExistence type="predicted"/>
<feature type="region of interest" description="Disordered" evidence="1">
    <location>
        <begin position="138"/>
        <end position="168"/>
    </location>
</feature>
<sequence>MTTTLTSLPRELRQNILLSAVQQETHLTINTPWPQTITSLLAACKLLRADMPWVLNAWSPLRVLQHPRDVAAAAATPLITIDGVACNNPSCQGPLCLCLRLYHDVELRDLWADGYGLDAALVDAWHDAVAGLPLPVRVNTQSGTNDSDDDVDARTTSTTSTTTPPPPTVILLDVTPAPGWMRAAGHANQLNALLQDTRTARRFLDAQALDVARLVRRIYEHYGGGGGGSSKGGRGGAVEVKLTGKLARRSGAFVAKVDEGGGVRVEFVGEYVEGAEAGVGQLERAVRALAPKKRGTVGDCARAVRLARLRRVEWSKRSAKLVDRACDGGGVEGVRETLGEMAELMVDERRDRLEMAPSGNLHRAMVHSLAQDMGMLTGSEGEGEGRFVVVTKKPAL</sequence>
<gene>
    <name evidence="3" type="ORF">BKCO1_2700068</name>
</gene>
<keyword evidence="4" id="KW-1185">Reference proteome</keyword>
<dbReference type="PROSITE" id="PS51061">
    <property type="entry name" value="R3H"/>
    <property type="match status" value="1"/>
</dbReference>
<feature type="domain" description="R3H" evidence="2">
    <location>
        <begin position="332"/>
        <end position="394"/>
    </location>
</feature>
<dbReference type="CDD" id="cd02325">
    <property type="entry name" value="R3H"/>
    <property type="match status" value="1"/>
</dbReference>
<dbReference type="InterPro" id="IPR001374">
    <property type="entry name" value="R3H_dom"/>
</dbReference>
<dbReference type="SMART" id="SM00393">
    <property type="entry name" value="R3H"/>
    <property type="match status" value="1"/>
</dbReference>
<protein>
    <recommendedName>
        <fullName evidence="2">R3H domain-containing protein</fullName>
    </recommendedName>
</protein>
<organism evidence="3 4">
    <name type="scientific">Diplodia corticola</name>
    <dbReference type="NCBI Taxonomy" id="236234"/>
    <lineage>
        <taxon>Eukaryota</taxon>
        <taxon>Fungi</taxon>
        <taxon>Dikarya</taxon>
        <taxon>Ascomycota</taxon>
        <taxon>Pezizomycotina</taxon>
        <taxon>Dothideomycetes</taxon>
        <taxon>Dothideomycetes incertae sedis</taxon>
        <taxon>Botryosphaeriales</taxon>
        <taxon>Botryosphaeriaceae</taxon>
        <taxon>Diplodia</taxon>
    </lineage>
</organism>